<dbReference type="PRINTS" id="PR00385">
    <property type="entry name" value="P450"/>
</dbReference>
<dbReference type="GO" id="GO:0016705">
    <property type="term" value="F:oxidoreductase activity, acting on paired donors, with incorporation or reduction of molecular oxygen"/>
    <property type="evidence" value="ECO:0007669"/>
    <property type="project" value="InterPro"/>
</dbReference>
<dbReference type="PRINTS" id="PR00465">
    <property type="entry name" value="EP450IV"/>
</dbReference>
<dbReference type="Proteomes" id="UP000027456">
    <property type="component" value="Unassembled WGS sequence"/>
</dbReference>
<comment type="caution">
    <text evidence="11">The sequence shown here is derived from an EMBL/GenBank/DDBJ whole genome shotgun (WGS) entry which is preliminary data.</text>
</comment>
<dbReference type="InterPro" id="IPR001128">
    <property type="entry name" value="Cyt_P450"/>
</dbReference>
<evidence type="ECO:0000256" key="10">
    <source>
        <dbReference type="RuleBase" id="RU000461"/>
    </source>
</evidence>
<feature type="binding site" description="axial binding residue" evidence="9">
    <location>
        <position position="489"/>
    </location>
    <ligand>
        <name>heme</name>
        <dbReference type="ChEBI" id="CHEBI:30413"/>
    </ligand>
    <ligandPart>
        <name>Fe</name>
        <dbReference type="ChEBI" id="CHEBI:18248"/>
    </ligandPart>
</feature>
<dbReference type="PROSITE" id="PS00086">
    <property type="entry name" value="CYTOCHROME_P450"/>
    <property type="match status" value="1"/>
</dbReference>
<sequence length="551" mass="61682">MAHNSSSSSIFGWFIILATLGLVTRAVTRPRRLSVELPGPPAAGWIKGHFAFLMGPDSIAYQEKIISKYGSTLKLNGGFGEELIFTTDPSAMYSILVKERPKFERPLGSLLLIRSILGGGLLAKGGDEHRVHRKILNPVFTMKFLRQLMPVFMGVAKQTCQGIKKELRVSGSSSEEVDVFYWTTIAALELVGEAGLGYSFSSFTGERNEYSIAIKSVIQIFTKVVPFMALIPLIYRIGTPLFRQWLLKYIPHKDLQRLRYAVGLQNAQAEEVLRAREALISSDSDLSSQAGRGRDIVTLLMKAGEKAGPESGVNHQEMVGHMNTFIFAGHETTSSAVARILDILAHQPHIQVQLRAEIRQYFENNPSSTDYDGLLELPYLDGVVRETLRLYAPASFINRTCEKDAIISLAYPVETPSERLTSIPIKKGTRVFMSISVSNRDERIWGERASEFMPERWIGSKIDEITQPGSLVPGIYSSMMTFGAGPRACIGFKFAIMEIKVMITELVKEFKFEPSQEKYQWETFNMQAPYLQKDPKDATRVPKLPLKVVQL</sequence>
<dbReference type="InterPro" id="IPR002403">
    <property type="entry name" value="Cyt_P450_E_grp-IV"/>
</dbReference>
<dbReference type="EMBL" id="AZST01000443">
    <property type="protein sequence ID" value="KEP48866.1"/>
    <property type="molecule type" value="Genomic_DNA"/>
</dbReference>
<evidence type="ECO:0000256" key="8">
    <source>
        <dbReference type="ARBA" id="ARBA00023033"/>
    </source>
</evidence>
<reference evidence="11 12" key="1">
    <citation type="submission" date="2013-12" db="EMBL/GenBank/DDBJ databases">
        <authorList>
            <person name="Cubeta M."/>
            <person name="Pakala S."/>
            <person name="Fedorova N."/>
            <person name="Thomas E."/>
            <person name="Dean R."/>
            <person name="Jabaji S."/>
            <person name="Neate S."/>
            <person name="Toda T."/>
            <person name="Tavantzis S."/>
            <person name="Vilgalys R."/>
            <person name="Bharathan N."/>
            <person name="Pakala S."/>
            <person name="Losada L.S."/>
            <person name="Zafar N."/>
            <person name="Nierman W."/>
        </authorList>
    </citation>
    <scope>NUCLEOTIDE SEQUENCE [LARGE SCALE GENOMIC DNA]</scope>
    <source>
        <strain evidence="11 12">123E</strain>
    </source>
</reference>
<evidence type="ECO:0000256" key="4">
    <source>
        <dbReference type="ARBA" id="ARBA00022617"/>
    </source>
</evidence>
<evidence type="ECO:0000256" key="1">
    <source>
        <dbReference type="ARBA" id="ARBA00001971"/>
    </source>
</evidence>
<protein>
    <submittedName>
        <fullName evidence="11">Cytochrome P450 family protein</fullName>
    </submittedName>
</protein>
<dbReference type="GO" id="GO:0020037">
    <property type="term" value="F:heme binding"/>
    <property type="evidence" value="ECO:0007669"/>
    <property type="project" value="InterPro"/>
</dbReference>
<evidence type="ECO:0000256" key="5">
    <source>
        <dbReference type="ARBA" id="ARBA00022723"/>
    </source>
</evidence>
<dbReference type="Gene3D" id="1.10.630.10">
    <property type="entry name" value="Cytochrome P450"/>
    <property type="match status" value="1"/>
</dbReference>
<dbReference type="InterPro" id="IPR017972">
    <property type="entry name" value="Cyt_P450_CS"/>
</dbReference>
<accession>A0A074RP73</accession>
<evidence type="ECO:0000256" key="6">
    <source>
        <dbReference type="ARBA" id="ARBA00023002"/>
    </source>
</evidence>
<dbReference type="PANTHER" id="PTHR24305">
    <property type="entry name" value="CYTOCHROME P450"/>
    <property type="match status" value="1"/>
</dbReference>
<evidence type="ECO:0000313" key="12">
    <source>
        <dbReference type="Proteomes" id="UP000027456"/>
    </source>
</evidence>
<keyword evidence="8 10" id="KW-0503">Monooxygenase</keyword>
<comment type="pathway">
    <text evidence="2">Secondary metabolite biosynthesis.</text>
</comment>
<dbReference type="Pfam" id="PF00067">
    <property type="entry name" value="p450"/>
    <property type="match status" value="1"/>
</dbReference>
<keyword evidence="12" id="KW-1185">Reference proteome</keyword>
<keyword evidence="6 10" id="KW-0560">Oxidoreductase</keyword>
<comment type="cofactor">
    <cofactor evidence="1 9">
        <name>heme</name>
        <dbReference type="ChEBI" id="CHEBI:30413"/>
    </cofactor>
</comment>
<evidence type="ECO:0000256" key="9">
    <source>
        <dbReference type="PIRSR" id="PIRSR602403-1"/>
    </source>
</evidence>
<dbReference type="InterPro" id="IPR036396">
    <property type="entry name" value="Cyt_P450_sf"/>
</dbReference>
<organism evidence="11 12">
    <name type="scientific">Rhizoctonia solani 123E</name>
    <dbReference type="NCBI Taxonomy" id="1423351"/>
    <lineage>
        <taxon>Eukaryota</taxon>
        <taxon>Fungi</taxon>
        <taxon>Dikarya</taxon>
        <taxon>Basidiomycota</taxon>
        <taxon>Agaricomycotina</taxon>
        <taxon>Agaricomycetes</taxon>
        <taxon>Cantharellales</taxon>
        <taxon>Ceratobasidiaceae</taxon>
        <taxon>Rhizoctonia</taxon>
    </lineage>
</organism>
<keyword evidence="7 9" id="KW-0408">Iron</keyword>
<dbReference type="AlphaFoldDB" id="A0A074RP73"/>
<comment type="similarity">
    <text evidence="3 10">Belongs to the cytochrome P450 family.</text>
</comment>
<evidence type="ECO:0000313" key="11">
    <source>
        <dbReference type="EMBL" id="KEP48866.1"/>
    </source>
</evidence>
<keyword evidence="4 9" id="KW-0349">Heme</keyword>
<dbReference type="GO" id="GO:0005506">
    <property type="term" value="F:iron ion binding"/>
    <property type="evidence" value="ECO:0007669"/>
    <property type="project" value="InterPro"/>
</dbReference>
<keyword evidence="5 9" id="KW-0479">Metal-binding</keyword>
<name>A0A074RP73_9AGAM</name>
<dbReference type="GO" id="GO:0004497">
    <property type="term" value="F:monooxygenase activity"/>
    <property type="evidence" value="ECO:0007669"/>
    <property type="project" value="UniProtKB-KW"/>
</dbReference>
<dbReference type="PANTHER" id="PTHR24305:SF166">
    <property type="entry name" value="CYTOCHROME P450 12A4, MITOCHONDRIAL-RELATED"/>
    <property type="match status" value="1"/>
</dbReference>
<dbReference type="OrthoDB" id="1470350at2759"/>
<evidence type="ECO:0000256" key="7">
    <source>
        <dbReference type="ARBA" id="ARBA00023004"/>
    </source>
</evidence>
<proteinExistence type="inferred from homology"/>
<dbReference type="InterPro" id="IPR050121">
    <property type="entry name" value="Cytochrome_P450_monoxygenase"/>
</dbReference>
<dbReference type="HOGENOM" id="CLU_001570_5_11_1"/>
<dbReference type="STRING" id="1423351.A0A074RP73"/>
<evidence type="ECO:0000256" key="3">
    <source>
        <dbReference type="ARBA" id="ARBA00010617"/>
    </source>
</evidence>
<gene>
    <name evidence="11" type="ORF">V565_113780</name>
</gene>
<dbReference type="SUPFAM" id="SSF48264">
    <property type="entry name" value="Cytochrome P450"/>
    <property type="match status" value="1"/>
</dbReference>
<evidence type="ECO:0000256" key="2">
    <source>
        <dbReference type="ARBA" id="ARBA00005179"/>
    </source>
</evidence>